<dbReference type="EMBL" id="LCFB01000006">
    <property type="protein sequence ID" value="KKS85592.1"/>
    <property type="molecule type" value="Genomic_DNA"/>
</dbReference>
<comment type="caution">
    <text evidence="2">The sequence shown here is derived from an EMBL/GenBank/DDBJ whole genome shotgun (WGS) entry which is preliminary data.</text>
</comment>
<evidence type="ECO:0000313" key="3">
    <source>
        <dbReference type="Proteomes" id="UP000034543"/>
    </source>
</evidence>
<organism evidence="2 3">
    <name type="scientific">Candidatus Gottesmanbacteria bacterium GW2011_GWA1_43_11</name>
    <dbReference type="NCBI Taxonomy" id="1618436"/>
    <lineage>
        <taxon>Bacteria</taxon>
        <taxon>Candidatus Gottesmaniibacteriota</taxon>
    </lineage>
</organism>
<gene>
    <name evidence="2" type="ORF">UV59_C0006G0048</name>
</gene>
<feature type="transmembrane region" description="Helical" evidence="1">
    <location>
        <begin position="21"/>
        <end position="44"/>
    </location>
</feature>
<dbReference type="AlphaFoldDB" id="A0A0G1CJE4"/>
<evidence type="ECO:0000313" key="2">
    <source>
        <dbReference type="EMBL" id="KKS85592.1"/>
    </source>
</evidence>
<sequence>MGNQPGKTAIISQPCMKKIGSLFCFMVVMVTGLFVLPVTLPVYAQTSSDSPGETLGIIDNIVRGLFGSATSLLGSGEAARCSDTLHAVTGNPVLADEQRTTGEDFKCFEEPIAWLHYEGKLVRTQIVGLPELFGQQQVSGDALPNELTNAIWGGVRSKISAPYQGSTDEQRGYLAGHGYKKNIEKRRKLLLSRGQSEDAAILAEIELQQLSSPWERMQPYECVDDLGQRKPCLIADKENALRAEARGMVYSEGVAEFFGLNPADRVNHTIAGPITLGWLHAPCLEDGSCSLGNTYLPTAFSTDKPPGVDVALPYDGIIWFCQHGMRVGDIPDDVIDGMCNLVVGPNYRSGQVSSTGLLWQQMTATDKKQAPAHPQAYLLQACDVNCQWATWELAPVSSDKLGVNFAAPGTPEDYDHVARLQLGFAVDLIKSNDSGAFDQLKNSFNRAFERGVTPILRICVKDQSCPFSQASDYGQLLEDLYKEDLYKQTGQRGFFAIAGPNEANSETWLGNKEGDAGDAGARSGAYSQQLVADLQKRGILATGATANGIRLLSPAFNTDYAGFETEATAWKSAVGAAYSSIIGIAGNAYNKGPDAKISKYVDRVKAVFPDEDKGIYLTESGMYESAENPSGAGVPRAQALLNLAEEVRKLALDSRVQAINIFNGFGKNPDFKYNALTDSEFAQLTSSAPSSSSTGEVPISYFESVLNPLYNASRVEELGATIKEHTSLEEQDQDAFTLILEFLLGDLFDVARGEREARRTYPGGIEAVVDTLDDNETGIAFALLPFSQVEACKNDEDYEHDINTNINDAPTIDSAVVDVIAGDGFAAVRDYTLVNTTSDPEIASQIPAYDPANPITQWEVRQERGLNVDGGVPKKFEPYHRYAVNRKCGVVNNFLSFDIVEDLNSEVSAGVTAIDLPQSGGSVTCATNSVCSIGTYKEIGGGINLALNPRLANGACGLLPCTTLPFDASQQVSAGRMVRDLVKAYENVAVQPWKDLGSFQTQQNLVQENPILSLQ</sequence>
<keyword evidence="1" id="KW-0812">Transmembrane</keyword>
<accession>A0A0G1CJE4</accession>
<keyword evidence="1" id="KW-1133">Transmembrane helix</keyword>
<proteinExistence type="predicted"/>
<dbReference type="STRING" id="1618436.UV59_C0006G0048"/>
<name>A0A0G1CJE4_9BACT</name>
<dbReference type="Proteomes" id="UP000034543">
    <property type="component" value="Unassembled WGS sequence"/>
</dbReference>
<evidence type="ECO:0000256" key="1">
    <source>
        <dbReference type="SAM" id="Phobius"/>
    </source>
</evidence>
<reference evidence="2 3" key="1">
    <citation type="journal article" date="2015" name="Nature">
        <title>rRNA introns, odd ribosomes, and small enigmatic genomes across a large radiation of phyla.</title>
        <authorList>
            <person name="Brown C.T."/>
            <person name="Hug L.A."/>
            <person name="Thomas B.C."/>
            <person name="Sharon I."/>
            <person name="Castelle C.J."/>
            <person name="Singh A."/>
            <person name="Wilkins M.J."/>
            <person name="Williams K.H."/>
            <person name="Banfield J.F."/>
        </authorList>
    </citation>
    <scope>NUCLEOTIDE SEQUENCE [LARGE SCALE GENOMIC DNA]</scope>
</reference>
<keyword evidence="1" id="KW-0472">Membrane</keyword>
<protein>
    <submittedName>
        <fullName evidence="2">Uncharacterized protein</fullName>
    </submittedName>
</protein>